<accession>A0A3M7S302</accession>
<dbReference type="EMBL" id="REGN01002145">
    <property type="protein sequence ID" value="RNA29967.1"/>
    <property type="molecule type" value="Genomic_DNA"/>
</dbReference>
<evidence type="ECO:0000313" key="1">
    <source>
        <dbReference type="EMBL" id="RNA29967.1"/>
    </source>
</evidence>
<dbReference type="AlphaFoldDB" id="A0A3M7S302"/>
<gene>
    <name evidence="1" type="ORF">BpHYR1_005926</name>
</gene>
<sequence>MIKNKTPRQVKTMRLTKQDDEVEFCFMSMLGEYFGATGLPWQSSLLVTEPLNLHFSPSLILSDSLELEESELSSKMSLASDFVFALYPFPPNL</sequence>
<name>A0A3M7S302_BRAPC</name>
<reference evidence="1 2" key="1">
    <citation type="journal article" date="2018" name="Sci. Rep.">
        <title>Genomic signatures of local adaptation to the degree of environmental predictability in rotifers.</title>
        <authorList>
            <person name="Franch-Gras L."/>
            <person name="Hahn C."/>
            <person name="Garcia-Roger E.M."/>
            <person name="Carmona M.J."/>
            <person name="Serra M."/>
            <person name="Gomez A."/>
        </authorList>
    </citation>
    <scope>NUCLEOTIDE SEQUENCE [LARGE SCALE GENOMIC DNA]</scope>
    <source>
        <strain evidence="1">HYR1</strain>
    </source>
</reference>
<dbReference type="Proteomes" id="UP000276133">
    <property type="component" value="Unassembled WGS sequence"/>
</dbReference>
<protein>
    <submittedName>
        <fullName evidence="1">Uncharacterized protein</fullName>
    </submittedName>
</protein>
<comment type="caution">
    <text evidence="1">The sequence shown here is derived from an EMBL/GenBank/DDBJ whole genome shotgun (WGS) entry which is preliminary data.</text>
</comment>
<proteinExistence type="predicted"/>
<keyword evidence="2" id="KW-1185">Reference proteome</keyword>
<evidence type="ECO:0000313" key="2">
    <source>
        <dbReference type="Proteomes" id="UP000276133"/>
    </source>
</evidence>
<organism evidence="1 2">
    <name type="scientific">Brachionus plicatilis</name>
    <name type="common">Marine rotifer</name>
    <name type="synonym">Brachionus muelleri</name>
    <dbReference type="NCBI Taxonomy" id="10195"/>
    <lineage>
        <taxon>Eukaryota</taxon>
        <taxon>Metazoa</taxon>
        <taxon>Spiralia</taxon>
        <taxon>Gnathifera</taxon>
        <taxon>Rotifera</taxon>
        <taxon>Eurotatoria</taxon>
        <taxon>Monogononta</taxon>
        <taxon>Pseudotrocha</taxon>
        <taxon>Ploima</taxon>
        <taxon>Brachionidae</taxon>
        <taxon>Brachionus</taxon>
    </lineage>
</organism>